<evidence type="ECO:0000259" key="1">
    <source>
        <dbReference type="Pfam" id="PF04909"/>
    </source>
</evidence>
<protein>
    <submittedName>
        <fullName evidence="2">Amidohydrolase family protein</fullName>
    </submittedName>
</protein>
<dbReference type="EMBL" id="CP078145">
    <property type="protein sequence ID" value="QXN89385.1"/>
    <property type="molecule type" value="Genomic_DNA"/>
</dbReference>
<dbReference type="PANTHER" id="PTHR21240">
    <property type="entry name" value="2-AMINO-3-CARBOXYLMUCONATE-6-SEMIALDEHYDE DECARBOXYLASE"/>
    <property type="match status" value="1"/>
</dbReference>
<dbReference type="InterPro" id="IPR006680">
    <property type="entry name" value="Amidohydro-rel"/>
</dbReference>
<accession>A0ABX8RLT0</accession>
<dbReference type="Pfam" id="PF04909">
    <property type="entry name" value="Amidohydro_2"/>
    <property type="match status" value="1"/>
</dbReference>
<feature type="domain" description="Amidohydrolase-related" evidence="1">
    <location>
        <begin position="9"/>
        <end position="248"/>
    </location>
</feature>
<dbReference type="Proteomes" id="UP000694257">
    <property type="component" value="Chromosome"/>
</dbReference>
<proteinExistence type="predicted"/>
<evidence type="ECO:0000313" key="2">
    <source>
        <dbReference type="EMBL" id="QXN89385.1"/>
    </source>
</evidence>
<gene>
    <name evidence="2" type="ORF">KV110_28190</name>
</gene>
<dbReference type="InterPro" id="IPR032465">
    <property type="entry name" value="ACMSD"/>
</dbReference>
<dbReference type="PANTHER" id="PTHR21240:SF28">
    <property type="entry name" value="ISO-OROTATE DECARBOXYLASE (EUROFUNG)"/>
    <property type="match status" value="1"/>
</dbReference>
<name>A0ABX8RLT0_NOCIO</name>
<reference evidence="2 3" key="1">
    <citation type="submission" date="2021-07" db="EMBL/GenBank/DDBJ databases">
        <title>Whole Genome Sequence of Nocardia Iowensis.</title>
        <authorList>
            <person name="Lamm A."/>
            <person name="Collins-Fairclough A.M."/>
            <person name="Bunk B."/>
            <person name="Sproer C."/>
        </authorList>
    </citation>
    <scope>NUCLEOTIDE SEQUENCE [LARGE SCALE GENOMIC DNA]</scope>
    <source>
        <strain evidence="2 3">NRRL 5646</strain>
    </source>
</reference>
<keyword evidence="3" id="KW-1185">Reference proteome</keyword>
<sequence length="254" mass="27665">MTPRQRVFDAHAHLAPGPEAVARLIETMDRCRIDRAVVVAGGAITPDQLSRQLIEGGYVATDADNDAVLAGCDRSGGRLVPFFFANPHRGGADYRAHGRHFRGLKLAPSVHGVGLLDERTIALVEQAEGFGHGVYLHCVQRPGFGVAALVTLAERFPAVEFVLGHAGVGDLDLYGIDLIKPRPNVVFETSGGFTFVVKTALDRLGADRVLFGTEYPLQHPDVELAKYRVLDLSEDDWRRVAWQNTCRLTGETDG</sequence>
<organism evidence="2 3">
    <name type="scientific">Nocardia iowensis</name>
    <dbReference type="NCBI Taxonomy" id="204891"/>
    <lineage>
        <taxon>Bacteria</taxon>
        <taxon>Bacillati</taxon>
        <taxon>Actinomycetota</taxon>
        <taxon>Actinomycetes</taxon>
        <taxon>Mycobacteriales</taxon>
        <taxon>Nocardiaceae</taxon>
        <taxon>Nocardia</taxon>
    </lineage>
</organism>
<dbReference type="RefSeq" id="WP_218470261.1">
    <property type="nucleotide sequence ID" value="NZ_BAABJN010000003.1"/>
</dbReference>
<evidence type="ECO:0000313" key="3">
    <source>
        <dbReference type="Proteomes" id="UP000694257"/>
    </source>
</evidence>